<proteinExistence type="predicted"/>
<dbReference type="EMBL" id="CH474046">
    <property type="protein sequence ID" value="EDL89006.1"/>
    <property type="molecule type" value="Genomic_DNA"/>
</dbReference>
<reference evidence="2" key="1">
    <citation type="submission" date="2005-09" db="EMBL/GenBank/DDBJ databases">
        <authorList>
            <person name="Mural R.J."/>
            <person name="Li P.W."/>
            <person name="Adams M.D."/>
            <person name="Amanatides P.G."/>
            <person name="Baden-Tillson H."/>
            <person name="Barnstead M."/>
            <person name="Chin S.H."/>
            <person name="Dew I."/>
            <person name="Evans C.A."/>
            <person name="Ferriera S."/>
            <person name="Flanigan M."/>
            <person name="Fosler C."/>
            <person name="Glodek A."/>
            <person name="Gu Z."/>
            <person name="Holt R.A."/>
            <person name="Jennings D."/>
            <person name="Kraft C.L."/>
            <person name="Lu F."/>
            <person name="Nguyen T."/>
            <person name="Nusskern D.R."/>
            <person name="Pfannkoch C.M."/>
            <person name="Sitter C."/>
            <person name="Sutton G.G."/>
            <person name="Venter J.C."/>
            <person name="Wang Z."/>
            <person name="Woodage T."/>
            <person name="Zheng X.H."/>
            <person name="Zhong F."/>
        </authorList>
    </citation>
    <scope>NUCLEOTIDE SEQUENCE [LARGE SCALE GENOMIC DNA]</scope>
    <source>
        <strain>BN</strain>
        <strain evidence="2">Sprague-Dawley</strain>
    </source>
</reference>
<sequence length="51" mass="5658">MILVRKAHLVSTESEAWPHRLTPDLKDVCVAQAEEGQKQPTEESCSYMGAS</sequence>
<accession>A6KG49</accession>
<protein>
    <submittedName>
        <fullName evidence="1">RCG42263</fullName>
    </submittedName>
</protein>
<organism evidence="1 2">
    <name type="scientific">Rattus norvegicus</name>
    <name type="common">Rat</name>
    <dbReference type="NCBI Taxonomy" id="10116"/>
    <lineage>
        <taxon>Eukaryota</taxon>
        <taxon>Metazoa</taxon>
        <taxon>Chordata</taxon>
        <taxon>Craniata</taxon>
        <taxon>Vertebrata</taxon>
        <taxon>Euteleostomi</taxon>
        <taxon>Mammalia</taxon>
        <taxon>Eutheria</taxon>
        <taxon>Euarchontoglires</taxon>
        <taxon>Glires</taxon>
        <taxon>Rodentia</taxon>
        <taxon>Myomorpha</taxon>
        <taxon>Muroidea</taxon>
        <taxon>Muridae</taxon>
        <taxon>Murinae</taxon>
        <taxon>Rattus</taxon>
    </lineage>
</organism>
<gene>
    <name evidence="1" type="ORF">rCG_42263</name>
</gene>
<evidence type="ECO:0000313" key="2">
    <source>
        <dbReference type="Proteomes" id="UP000234681"/>
    </source>
</evidence>
<dbReference type="AlphaFoldDB" id="A6KG49"/>
<name>A6KG49_RAT</name>
<evidence type="ECO:0000313" key="1">
    <source>
        <dbReference type="EMBL" id="EDL89006.1"/>
    </source>
</evidence>
<dbReference type="Proteomes" id="UP000234681">
    <property type="component" value="Chromosome 16"/>
</dbReference>